<comment type="caution">
    <text evidence="2">The sequence shown here is derived from an EMBL/GenBank/DDBJ whole genome shotgun (WGS) entry which is preliminary data.</text>
</comment>
<dbReference type="Pfam" id="PF01261">
    <property type="entry name" value="AP_endonuc_2"/>
    <property type="match status" value="1"/>
</dbReference>
<evidence type="ECO:0000259" key="1">
    <source>
        <dbReference type="Pfam" id="PF01261"/>
    </source>
</evidence>
<dbReference type="Proteomes" id="UP000317371">
    <property type="component" value="Unassembled WGS sequence"/>
</dbReference>
<feature type="domain" description="Xylose isomerase-like TIM barrel" evidence="1">
    <location>
        <begin position="28"/>
        <end position="232"/>
    </location>
</feature>
<dbReference type="PANTHER" id="PTHR12110:SF41">
    <property type="entry name" value="INOSOSE DEHYDRATASE"/>
    <property type="match status" value="1"/>
</dbReference>
<dbReference type="InterPro" id="IPR050312">
    <property type="entry name" value="IolE/XylAMocC-like"/>
</dbReference>
<reference evidence="2 3" key="1">
    <citation type="submission" date="2019-06" db="EMBL/GenBank/DDBJ databases">
        <title>Genome sequence of Litorilinea aerophila BAA-2444.</title>
        <authorList>
            <person name="Maclea K.S."/>
            <person name="Maurais E.G."/>
            <person name="Iannazzi L.C."/>
        </authorList>
    </citation>
    <scope>NUCLEOTIDE SEQUENCE [LARGE SCALE GENOMIC DNA]</scope>
    <source>
        <strain evidence="2 3">ATCC BAA-2444</strain>
    </source>
</reference>
<evidence type="ECO:0000313" key="2">
    <source>
        <dbReference type="EMBL" id="TQE95873.1"/>
    </source>
</evidence>
<proteinExistence type="predicted"/>
<dbReference type="EMBL" id="VIGC01000011">
    <property type="protein sequence ID" value="TQE95873.1"/>
    <property type="molecule type" value="Genomic_DNA"/>
</dbReference>
<organism evidence="2 3">
    <name type="scientific">Litorilinea aerophila</name>
    <dbReference type="NCBI Taxonomy" id="1204385"/>
    <lineage>
        <taxon>Bacteria</taxon>
        <taxon>Bacillati</taxon>
        <taxon>Chloroflexota</taxon>
        <taxon>Caldilineae</taxon>
        <taxon>Caldilineales</taxon>
        <taxon>Caldilineaceae</taxon>
        <taxon>Litorilinea</taxon>
    </lineage>
</organism>
<gene>
    <name evidence="2" type="ORF">FKZ61_10590</name>
</gene>
<dbReference type="AlphaFoldDB" id="A0A540VIA2"/>
<dbReference type="GO" id="GO:0016853">
    <property type="term" value="F:isomerase activity"/>
    <property type="evidence" value="ECO:0007669"/>
    <property type="project" value="UniProtKB-KW"/>
</dbReference>
<name>A0A540VIA2_9CHLR</name>
<dbReference type="RefSeq" id="WP_141610096.1">
    <property type="nucleotide sequence ID" value="NZ_VIGC02000011.1"/>
</dbReference>
<keyword evidence="2" id="KW-0413">Isomerase</keyword>
<accession>A0A540VIA2</accession>
<dbReference type="InterPro" id="IPR036237">
    <property type="entry name" value="Xyl_isomerase-like_sf"/>
</dbReference>
<keyword evidence="3" id="KW-1185">Reference proteome</keyword>
<dbReference type="SUPFAM" id="SSF51658">
    <property type="entry name" value="Xylose isomerase-like"/>
    <property type="match status" value="1"/>
</dbReference>
<dbReference type="InterPro" id="IPR013022">
    <property type="entry name" value="Xyl_isomerase-like_TIM-brl"/>
</dbReference>
<dbReference type="InParanoid" id="A0A540VIA2"/>
<evidence type="ECO:0000313" key="3">
    <source>
        <dbReference type="Proteomes" id="UP000317371"/>
    </source>
</evidence>
<sequence length="256" mass="29291">MTKPVLAAQLYTVREYTRTAEDFAASMKKIRQIGYQAVQVSAIGPIPHQEVKAIVEDLGLTICNTHIPYDRLWNDLDSVIEQHHLWNCRHVAIGSLPAAYREEGEDGYRRFAQEASQVGEKLHAAGLTFSYHNHGFEFERFGKRTALDIIYEESDPRYLQAEIDTYWVQHGGGDPAAWIRRMKGRMPVVHLKDMVIVDRQQVMAEVGEGNLNWPAILDACREAGVEWYAVEQDICRRDPFESLRISYENLRAMGLA</sequence>
<dbReference type="PANTHER" id="PTHR12110">
    <property type="entry name" value="HYDROXYPYRUVATE ISOMERASE"/>
    <property type="match status" value="1"/>
</dbReference>
<dbReference type="Gene3D" id="3.20.20.150">
    <property type="entry name" value="Divalent-metal-dependent TIM barrel enzymes"/>
    <property type="match status" value="1"/>
</dbReference>
<dbReference type="OrthoDB" id="9798407at2"/>
<protein>
    <submittedName>
        <fullName evidence="2">Sugar phosphate isomerase/epimerase</fullName>
    </submittedName>
</protein>